<proteinExistence type="predicted"/>
<feature type="region of interest" description="Disordered" evidence="1">
    <location>
        <begin position="158"/>
        <end position="196"/>
    </location>
</feature>
<keyword evidence="2" id="KW-0472">Membrane</keyword>
<evidence type="ECO:0000313" key="4">
    <source>
        <dbReference type="Proteomes" id="UP000007110"/>
    </source>
</evidence>
<dbReference type="GeneID" id="100889812"/>
<sequence>MADNVRTDQWRWKDSEHDSSRRNEVNRHDGNQDNAVIYRKKNGDQRHRRDKTKKRWSVRPDVNLVLVPRGKQCQIITAVVFIFLGLFLAVAGLVIIVILKSVSQIVWSVGIAMLVLGAVVLIVGLFYMLCKCCFRTSTRYKEYKAQFKAGGKYEMAEVSERSPEMKRSSPRAKSKMHDKHQELVGGYQSRMGDQPSDTTYRTYVTANEHTPSMPNLSSGRPRSTPQWITPEGYRPVEVNDLSDYTMAMQTADDHHFDHNGHNQVASSPDTTERSDLQDDFAKLEEALREMVMNKSGGGEMTHLMREPLDTSTPAHPKTQTHHRVHNVPIQLEGDRGAHTDGDHGVHRVPIVIEGDHRGSSPNPIPPSYDQVLRNYRTYSRSASPTRLMESDL</sequence>
<accession>A0A7M7GJ44</accession>
<feature type="compositionally biased region" description="Basic residues" evidence="1">
    <location>
        <begin position="168"/>
        <end position="178"/>
    </location>
</feature>
<reference evidence="3" key="2">
    <citation type="submission" date="2021-01" db="UniProtKB">
        <authorList>
            <consortium name="EnsemblMetazoa"/>
        </authorList>
    </citation>
    <scope>IDENTIFICATION</scope>
</reference>
<organism evidence="3 4">
    <name type="scientific">Strongylocentrotus purpuratus</name>
    <name type="common">Purple sea urchin</name>
    <dbReference type="NCBI Taxonomy" id="7668"/>
    <lineage>
        <taxon>Eukaryota</taxon>
        <taxon>Metazoa</taxon>
        <taxon>Echinodermata</taxon>
        <taxon>Eleutherozoa</taxon>
        <taxon>Echinozoa</taxon>
        <taxon>Echinoidea</taxon>
        <taxon>Euechinoidea</taxon>
        <taxon>Echinacea</taxon>
        <taxon>Camarodonta</taxon>
        <taxon>Echinidea</taxon>
        <taxon>Strongylocentrotidae</taxon>
        <taxon>Strongylocentrotus</taxon>
    </lineage>
</organism>
<feature type="compositionally biased region" description="Basic and acidic residues" evidence="1">
    <location>
        <begin position="158"/>
        <end position="167"/>
    </location>
</feature>
<feature type="region of interest" description="Disordered" evidence="1">
    <location>
        <begin position="1"/>
        <end position="28"/>
    </location>
</feature>
<name>A0A7M7GJ44_STRPU</name>
<dbReference type="OrthoDB" id="10393525at2759"/>
<reference evidence="4" key="1">
    <citation type="submission" date="2015-02" db="EMBL/GenBank/DDBJ databases">
        <title>Genome sequencing for Strongylocentrotus purpuratus.</title>
        <authorList>
            <person name="Murali S."/>
            <person name="Liu Y."/>
            <person name="Vee V."/>
            <person name="English A."/>
            <person name="Wang M."/>
            <person name="Skinner E."/>
            <person name="Han Y."/>
            <person name="Muzny D.M."/>
            <person name="Worley K.C."/>
            <person name="Gibbs R.A."/>
        </authorList>
    </citation>
    <scope>NUCLEOTIDE SEQUENCE</scope>
</reference>
<dbReference type="InParanoid" id="A0A7M7GJ44"/>
<evidence type="ECO:0000256" key="2">
    <source>
        <dbReference type="SAM" id="Phobius"/>
    </source>
</evidence>
<keyword evidence="2" id="KW-0812">Transmembrane</keyword>
<feature type="region of interest" description="Disordered" evidence="1">
    <location>
        <begin position="253"/>
        <end position="275"/>
    </location>
</feature>
<evidence type="ECO:0000256" key="1">
    <source>
        <dbReference type="SAM" id="MobiDB-lite"/>
    </source>
</evidence>
<dbReference type="OMA" id="TDQWRWK"/>
<evidence type="ECO:0000313" key="3">
    <source>
        <dbReference type="EnsemblMetazoa" id="XP_003731074"/>
    </source>
</evidence>
<feature type="region of interest" description="Disordered" evidence="1">
    <location>
        <begin position="208"/>
        <end position="230"/>
    </location>
</feature>
<feature type="transmembrane region" description="Helical" evidence="2">
    <location>
        <begin position="105"/>
        <end position="129"/>
    </location>
</feature>
<dbReference type="KEGG" id="spu:100889812"/>
<dbReference type="PANTHER" id="PTHR41155">
    <property type="entry name" value="FI19525P1"/>
    <property type="match status" value="1"/>
</dbReference>
<keyword evidence="4" id="KW-1185">Reference proteome</keyword>
<dbReference type="AlphaFoldDB" id="A0A7M7GJ44"/>
<keyword evidence="2" id="KW-1133">Transmembrane helix</keyword>
<feature type="transmembrane region" description="Helical" evidence="2">
    <location>
        <begin position="75"/>
        <end position="99"/>
    </location>
</feature>
<dbReference type="RefSeq" id="XP_003731074.2">
    <property type="nucleotide sequence ID" value="XM_003731026.3"/>
</dbReference>
<dbReference type="EnsemblMetazoa" id="XM_003731026">
    <property type="protein sequence ID" value="XP_003731074"/>
    <property type="gene ID" value="LOC100889812"/>
</dbReference>
<feature type="compositionally biased region" description="Polar residues" evidence="1">
    <location>
        <begin position="208"/>
        <end position="227"/>
    </location>
</feature>
<protein>
    <submittedName>
        <fullName evidence="3">Uncharacterized protein</fullName>
    </submittedName>
</protein>
<dbReference type="PANTHER" id="PTHR41155:SF1">
    <property type="entry name" value="FI19525P1"/>
    <property type="match status" value="1"/>
</dbReference>
<dbReference type="Proteomes" id="UP000007110">
    <property type="component" value="Unassembled WGS sequence"/>
</dbReference>